<gene>
    <name evidence="12" type="ORF">J4E96_03480</name>
</gene>
<proteinExistence type="inferred from homology"/>
<dbReference type="SUPFAM" id="SSF53383">
    <property type="entry name" value="PLP-dependent transferases"/>
    <property type="match status" value="1"/>
</dbReference>
<evidence type="ECO:0000259" key="11">
    <source>
        <dbReference type="Pfam" id="PF00266"/>
    </source>
</evidence>
<dbReference type="EMBL" id="CP071868">
    <property type="protein sequence ID" value="QTE30094.1"/>
    <property type="molecule type" value="Genomic_DNA"/>
</dbReference>
<reference evidence="12" key="1">
    <citation type="submission" date="2021-03" db="EMBL/GenBank/DDBJ databases">
        <title>Pengzhenrongella sicca gen. nov., sp. nov., a new member of suborder Micrococcineae isolated from High-Arctic tundra soil.</title>
        <authorList>
            <person name="Peng F."/>
        </authorList>
    </citation>
    <scope>NUCLEOTIDE SEQUENCE</scope>
    <source>
        <strain evidence="12">LRZ-2</strain>
    </source>
</reference>
<dbReference type="GO" id="GO:0019700">
    <property type="term" value="P:organic phosphonate catabolic process"/>
    <property type="evidence" value="ECO:0007669"/>
    <property type="project" value="UniProtKB-UniRule"/>
</dbReference>
<dbReference type="PANTHER" id="PTHR42778">
    <property type="entry name" value="2-AMINOETHYLPHOSPHONATE--PYRUVATE TRANSAMINASE"/>
    <property type="match status" value="1"/>
</dbReference>
<evidence type="ECO:0000256" key="9">
    <source>
        <dbReference type="PIRSR" id="PIRSR000524-1"/>
    </source>
</evidence>
<comment type="cofactor">
    <cofactor evidence="1 10">
        <name>pyridoxal 5'-phosphate</name>
        <dbReference type="ChEBI" id="CHEBI:597326"/>
    </cofactor>
</comment>
<dbReference type="PANTHER" id="PTHR42778:SF1">
    <property type="entry name" value="2-AMINOETHYLPHOSPHONATE--PYRUVATE TRANSAMINASE"/>
    <property type="match status" value="1"/>
</dbReference>
<comment type="catalytic activity">
    <reaction evidence="7">
        <text>(2-aminoethyl)phosphonate + pyruvate = phosphonoacetaldehyde + L-alanine</text>
        <dbReference type="Rhea" id="RHEA:17021"/>
        <dbReference type="ChEBI" id="CHEBI:15361"/>
        <dbReference type="ChEBI" id="CHEBI:57418"/>
        <dbReference type="ChEBI" id="CHEBI:57972"/>
        <dbReference type="ChEBI" id="CHEBI:58383"/>
        <dbReference type="EC" id="2.6.1.37"/>
    </reaction>
</comment>
<dbReference type="InterPro" id="IPR024169">
    <property type="entry name" value="SP_NH2Trfase/AEP_transaminase"/>
</dbReference>
<evidence type="ECO:0000313" key="13">
    <source>
        <dbReference type="Proteomes" id="UP000663937"/>
    </source>
</evidence>
<dbReference type="InterPro" id="IPR015421">
    <property type="entry name" value="PyrdxlP-dep_Trfase_major"/>
</dbReference>
<evidence type="ECO:0000256" key="8">
    <source>
        <dbReference type="NCBIfam" id="TIGR02326"/>
    </source>
</evidence>
<evidence type="ECO:0000313" key="12">
    <source>
        <dbReference type="EMBL" id="QTE30094.1"/>
    </source>
</evidence>
<keyword evidence="5" id="KW-0670">Pyruvate</keyword>
<evidence type="ECO:0000256" key="1">
    <source>
        <dbReference type="ARBA" id="ARBA00001933"/>
    </source>
</evidence>
<dbReference type="RefSeq" id="WP_227424410.1">
    <property type="nucleotide sequence ID" value="NZ_CP071868.1"/>
</dbReference>
<dbReference type="InterPro" id="IPR015422">
    <property type="entry name" value="PyrdxlP-dep_Trfase_small"/>
</dbReference>
<name>A0A8A4ZDW2_9MICO</name>
<feature type="binding site" evidence="9">
    <location>
        <position position="361"/>
    </location>
    <ligand>
        <name>substrate</name>
    </ligand>
</feature>
<evidence type="ECO:0000256" key="5">
    <source>
        <dbReference type="ARBA" id="ARBA00023317"/>
    </source>
</evidence>
<evidence type="ECO:0000256" key="3">
    <source>
        <dbReference type="ARBA" id="ARBA00022679"/>
    </source>
</evidence>
<dbReference type="GO" id="GO:0047304">
    <property type="term" value="F:2-aminoethylphosphonate-pyruvate transaminase activity"/>
    <property type="evidence" value="ECO:0007669"/>
    <property type="project" value="UniProtKB-UniRule"/>
</dbReference>
<evidence type="ECO:0000256" key="6">
    <source>
        <dbReference type="ARBA" id="ARBA00044521"/>
    </source>
</evidence>
<dbReference type="InterPro" id="IPR015424">
    <property type="entry name" value="PyrdxlP-dep_Trfase"/>
</dbReference>
<dbReference type="AlphaFoldDB" id="A0A8A4ZDW2"/>
<dbReference type="NCBIfam" id="TIGR02326">
    <property type="entry name" value="transamin_PhnW"/>
    <property type="match status" value="1"/>
</dbReference>
<dbReference type="HAMAP" id="MF_01376">
    <property type="entry name" value="PhnW_aminotrans_5"/>
    <property type="match status" value="1"/>
</dbReference>
<accession>A0A8A4ZDW2</accession>
<dbReference type="Gene3D" id="3.90.1150.10">
    <property type="entry name" value="Aspartate Aminotransferase, domain 1"/>
    <property type="match status" value="1"/>
</dbReference>
<evidence type="ECO:0000256" key="4">
    <source>
        <dbReference type="ARBA" id="ARBA00022898"/>
    </source>
</evidence>
<dbReference type="NCBIfam" id="TIGR03301">
    <property type="entry name" value="PhnW-AepZ"/>
    <property type="match status" value="1"/>
</dbReference>
<dbReference type="Gene3D" id="3.40.640.10">
    <property type="entry name" value="Type I PLP-dependent aspartate aminotransferase-like (Major domain)"/>
    <property type="match status" value="1"/>
</dbReference>
<dbReference type="InterPro" id="IPR012703">
    <property type="entry name" value="NH2EtPonate_pyrv_transaminase"/>
</dbReference>
<feature type="domain" description="Aminotransferase class V" evidence="11">
    <location>
        <begin position="62"/>
        <end position="319"/>
    </location>
</feature>
<keyword evidence="13" id="KW-1185">Reference proteome</keyword>
<keyword evidence="2 12" id="KW-0032">Aminotransferase</keyword>
<evidence type="ECO:0000256" key="7">
    <source>
        <dbReference type="ARBA" id="ARBA00049460"/>
    </source>
</evidence>
<dbReference type="Pfam" id="PF00266">
    <property type="entry name" value="Aminotran_5"/>
    <property type="match status" value="1"/>
</dbReference>
<dbReference type="KEGG" id="psic:J4E96_03480"/>
<dbReference type="PIRSF" id="PIRSF000524">
    <property type="entry name" value="SPT"/>
    <property type="match status" value="1"/>
</dbReference>
<keyword evidence="3 12" id="KW-0808">Transferase</keyword>
<dbReference type="Proteomes" id="UP000663937">
    <property type="component" value="Chromosome"/>
</dbReference>
<evidence type="ECO:0000256" key="2">
    <source>
        <dbReference type="ARBA" id="ARBA00022576"/>
    </source>
</evidence>
<dbReference type="InterPro" id="IPR000192">
    <property type="entry name" value="Aminotrans_V_dom"/>
</dbReference>
<organism evidence="12 13">
    <name type="scientific">Pengzhenrongella sicca</name>
    <dbReference type="NCBI Taxonomy" id="2819238"/>
    <lineage>
        <taxon>Bacteria</taxon>
        <taxon>Bacillati</taxon>
        <taxon>Actinomycetota</taxon>
        <taxon>Actinomycetes</taxon>
        <taxon>Micrococcales</taxon>
        <taxon>Pengzhenrongella</taxon>
    </lineage>
</organism>
<sequence>MRPHEARLALVCSRRTQSAWRGTIIPAPKLLTPGPLTTSDATRRAMLTDWGSWDPDFAAVTREVCAELIAIASTERDDLRCVPLQGSGTFAVEAAVRTLVPPGGSIVVLVNGAYGRRMADLCRRAGRVAIVHETADDVAPDPADLAALLAAHPEASHVGLVHCETSTGLLNPLGPIADVVAAAGRRLIVDAMSSFGVLPVHAEHPAIDAIVAASGKGLEGVPGMGFVLAPEGVLLASAGRCDSLALDLSEQYSYLTRTGQWRFTPPTHVVAGLQAALAQYRDEGGITARRQRYQANGDVLLGEMTALGFRSFLPAELQAPIIYTFHAPRDDRWDFPTFYREVKARGFILYPGKLTRAETFRVGCIGAVTTQDLKAAVAAIADSLAALGVVRI</sequence>
<dbReference type="EC" id="2.6.1.37" evidence="6 8"/>
<evidence type="ECO:0000256" key="10">
    <source>
        <dbReference type="PIRSR" id="PIRSR000524-50"/>
    </source>
</evidence>
<keyword evidence="4 10" id="KW-0663">Pyridoxal phosphate</keyword>
<feature type="modified residue" description="N6-(pyridoxal phosphate)lysine" evidence="10">
    <location>
        <position position="216"/>
    </location>
</feature>
<dbReference type="NCBIfam" id="NF010006">
    <property type="entry name" value="PRK13479.1"/>
    <property type="match status" value="1"/>
</dbReference>
<protein>
    <recommendedName>
        <fullName evidence="6 8">2-aminoethylphosphonate--pyruvate transaminase</fullName>
        <ecNumber evidence="6 8">2.6.1.37</ecNumber>
    </recommendedName>
</protein>